<dbReference type="Proteomes" id="UP000480804">
    <property type="component" value="Unassembled WGS sequence"/>
</dbReference>
<proteinExistence type="predicted"/>
<dbReference type="EMBL" id="BLLO01000025">
    <property type="protein sequence ID" value="GFH79949.1"/>
    <property type="molecule type" value="Genomic_DNA"/>
</dbReference>
<reference evidence="1 3" key="2">
    <citation type="submission" date="2020-02" db="EMBL/GenBank/DDBJ databases">
        <title>Whole genome shotgun sequence of Streptomyces gougerotii NBRC 13043.</title>
        <authorList>
            <person name="Ichikawa N."/>
            <person name="Komaki H."/>
            <person name="Tamura T."/>
        </authorList>
    </citation>
    <scope>NUCLEOTIDE SEQUENCE [LARGE SCALE GENOMIC DNA]</scope>
    <source>
        <strain evidence="1 3">NBRC 13043</strain>
    </source>
</reference>
<evidence type="ECO:0000313" key="1">
    <source>
        <dbReference type="EMBL" id="GFH79949.1"/>
    </source>
</evidence>
<keyword evidence="3" id="KW-1185">Reference proteome</keyword>
<comment type="caution">
    <text evidence="2">The sequence shown here is derived from an EMBL/GenBank/DDBJ whole genome shotgun (WGS) entry which is preliminary data.</text>
</comment>
<protein>
    <submittedName>
        <fullName evidence="2">Uncharacterized protein</fullName>
    </submittedName>
</protein>
<accession>A0A8H9HGI6</accession>
<dbReference type="Proteomes" id="UP000660975">
    <property type="component" value="Unassembled WGS sequence"/>
</dbReference>
<dbReference type="EMBL" id="BMSC01000003">
    <property type="protein sequence ID" value="GGU63789.1"/>
    <property type="molecule type" value="Genomic_DNA"/>
</dbReference>
<organism evidence="2 4">
    <name type="scientific">Streptomyces gougerotii</name>
    <dbReference type="NCBI Taxonomy" id="53448"/>
    <lineage>
        <taxon>Bacteria</taxon>
        <taxon>Bacillati</taxon>
        <taxon>Actinomycetota</taxon>
        <taxon>Actinomycetes</taxon>
        <taxon>Kitasatosporales</taxon>
        <taxon>Streptomycetaceae</taxon>
        <taxon>Streptomyces</taxon>
        <taxon>Streptomyces diastaticus group</taxon>
    </lineage>
</organism>
<dbReference type="AlphaFoldDB" id="A0A8H9HGI6"/>
<reference evidence="2" key="3">
    <citation type="submission" date="2020-09" db="EMBL/GenBank/DDBJ databases">
        <authorList>
            <person name="Sun Q."/>
            <person name="Ohkuma M."/>
        </authorList>
    </citation>
    <scope>NUCLEOTIDE SEQUENCE</scope>
    <source>
        <strain evidence="2">JCM 4136</strain>
    </source>
</reference>
<name>A0A8H9HGI6_9ACTN</name>
<evidence type="ECO:0000313" key="4">
    <source>
        <dbReference type="Proteomes" id="UP000660975"/>
    </source>
</evidence>
<reference evidence="2" key="1">
    <citation type="journal article" date="2014" name="Int. J. Syst. Evol. Microbiol.">
        <title>Complete genome sequence of Corynebacterium casei LMG S-19264T (=DSM 44701T), isolated from a smear-ripened cheese.</title>
        <authorList>
            <consortium name="US DOE Joint Genome Institute (JGI-PGF)"/>
            <person name="Walter F."/>
            <person name="Albersmeier A."/>
            <person name="Kalinowski J."/>
            <person name="Ruckert C."/>
        </authorList>
    </citation>
    <scope>NUCLEOTIDE SEQUENCE</scope>
    <source>
        <strain evidence="2">JCM 4136</strain>
    </source>
</reference>
<gene>
    <name evidence="2" type="ORF">GCM10010227_16670</name>
    <name evidence="1" type="ORF">Sgou_46190</name>
</gene>
<evidence type="ECO:0000313" key="3">
    <source>
        <dbReference type="Proteomes" id="UP000480804"/>
    </source>
</evidence>
<sequence length="62" mass="6648">MGRGGAYEGGGRRGAEARWEWLKQTPCRTGGVRQQCACQFVNSCPCRAPHLSGTGLREGPPT</sequence>
<evidence type="ECO:0000313" key="2">
    <source>
        <dbReference type="EMBL" id="GGU63789.1"/>
    </source>
</evidence>